<dbReference type="AlphaFoldDB" id="A0A075ARM7"/>
<dbReference type="Proteomes" id="UP000030755">
    <property type="component" value="Unassembled WGS sequence"/>
</dbReference>
<keyword evidence="2" id="KW-1185">Reference proteome</keyword>
<dbReference type="EMBL" id="KE561250">
    <property type="protein sequence ID" value="EPZ31376.1"/>
    <property type="molecule type" value="Genomic_DNA"/>
</dbReference>
<gene>
    <name evidence="1" type="ORF">O9G_006134</name>
</gene>
<name>A0A075ARM7_ROZAC</name>
<feature type="non-terminal residue" evidence="1">
    <location>
        <position position="1"/>
    </location>
</feature>
<protein>
    <submittedName>
        <fullName evidence="1">Uncharacterized protein</fullName>
    </submittedName>
</protein>
<evidence type="ECO:0000313" key="2">
    <source>
        <dbReference type="Proteomes" id="UP000030755"/>
    </source>
</evidence>
<sequence>SNKSKNETIDIEVLKEIEAIKSGIETLKEFLWYLGYIIKVLINVIDDWIYFVDVERGAWAMDVMASMKFMLQNIFTSIQL</sequence>
<evidence type="ECO:0000313" key="1">
    <source>
        <dbReference type="EMBL" id="EPZ31376.1"/>
    </source>
</evidence>
<accession>A0A075ARM7</accession>
<proteinExistence type="predicted"/>
<organism evidence="1 2">
    <name type="scientific">Rozella allomycis (strain CSF55)</name>
    <dbReference type="NCBI Taxonomy" id="988480"/>
    <lineage>
        <taxon>Eukaryota</taxon>
        <taxon>Fungi</taxon>
        <taxon>Fungi incertae sedis</taxon>
        <taxon>Cryptomycota</taxon>
        <taxon>Cryptomycota incertae sedis</taxon>
        <taxon>Rozella</taxon>
    </lineage>
</organism>
<reference evidence="1 2" key="1">
    <citation type="journal article" date="2013" name="Curr. Biol.">
        <title>Shared signatures of parasitism and phylogenomics unite Cryptomycota and microsporidia.</title>
        <authorList>
            <person name="James T.Y."/>
            <person name="Pelin A."/>
            <person name="Bonen L."/>
            <person name="Ahrendt S."/>
            <person name="Sain D."/>
            <person name="Corradi N."/>
            <person name="Stajich J.E."/>
        </authorList>
    </citation>
    <scope>NUCLEOTIDE SEQUENCE [LARGE SCALE GENOMIC DNA]</scope>
    <source>
        <strain evidence="1 2">CSF55</strain>
    </source>
</reference>
<dbReference type="HOGENOM" id="CLU_2596757_0_0_1"/>